<dbReference type="Proteomes" id="UP000054321">
    <property type="component" value="Unassembled WGS sequence"/>
</dbReference>
<evidence type="ECO:0000256" key="7">
    <source>
        <dbReference type="SAM" id="MobiDB-lite"/>
    </source>
</evidence>
<keyword evidence="10" id="KW-1185">Reference proteome</keyword>
<feature type="compositionally biased region" description="Low complexity" evidence="7">
    <location>
        <begin position="83"/>
        <end position="94"/>
    </location>
</feature>
<evidence type="ECO:0000313" key="9">
    <source>
        <dbReference type="EMBL" id="KIN01901.1"/>
    </source>
</evidence>
<dbReference type="PROSITE" id="PS50157">
    <property type="entry name" value="ZINC_FINGER_C2H2_2"/>
    <property type="match status" value="2"/>
</dbReference>
<name>A0A0C3H127_OIDMZ</name>
<dbReference type="OrthoDB" id="6365676at2759"/>
<reference evidence="9 10" key="1">
    <citation type="submission" date="2014-04" db="EMBL/GenBank/DDBJ databases">
        <authorList>
            <consortium name="DOE Joint Genome Institute"/>
            <person name="Kuo A."/>
            <person name="Martino E."/>
            <person name="Perotto S."/>
            <person name="Kohler A."/>
            <person name="Nagy L.G."/>
            <person name="Floudas D."/>
            <person name="Copeland A."/>
            <person name="Barry K.W."/>
            <person name="Cichocki N."/>
            <person name="Veneault-Fourrey C."/>
            <person name="LaButti K."/>
            <person name="Lindquist E.A."/>
            <person name="Lipzen A."/>
            <person name="Lundell T."/>
            <person name="Morin E."/>
            <person name="Murat C."/>
            <person name="Sun H."/>
            <person name="Tunlid A."/>
            <person name="Henrissat B."/>
            <person name="Grigoriev I.V."/>
            <person name="Hibbett D.S."/>
            <person name="Martin F."/>
            <person name="Nordberg H.P."/>
            <person name="Cantor M.N."/>
            <person name="Hua S.X."/>
        </authorList>
    </citation>
    <scope>NUCLEOTIDE SEQUENCE [LARGE SCALE GENOMIC DNA]</scope>
    <source>
        <strain evidence="9 10">Zn</strain>
    </source>
</reference>
<evidence type="ECO:0000256" key="5">
    <source>
        <dbReference type="ARBA" id="ARBA00044085"/>
    </source>
</evidence>
<dbReference type="PANTHER" id="PTHR14003:SF19">
    <property type="entry name" value="YY2 TRANSCRIPTION FACTOR"/>
    <property type="match status" value="1"/>
</dbReference>
<dbReference type="InterPro" id="IPR013087">
    <property type="entry name" value="Znf_C2H2_type"/>
</dbReference>
<dbReference type="GO" id="GO:0000981">
    <property type="term" value="F:DNA-binding transcription factor activity, RNA polymerase II-specific"/>
    <property type="evidence" value="ECO:0007669"/>
    <property type="project" value="TreeGrafter"/>
</dbReference>
<feature type="compositionally biased region" description="Polar residues" evidence="7">
    <location>
        <begin position="272"/>
        <end position="281"/>
    </location>
</feature>
<evidence type="ECO:0000313" key="10">
    <source>
        <dbReference type="Proteomes" id="UP000054321"/>
    </source>
</evidence>
<feature type="compositionally biased region" description="Basic and acidic residues" evidence="7">
    <location>
        <begin position="251"/>
        <end position="264"/>
    </location>
</feature>
<dbReference type="GO" id="GO:0005667">
    <property type="term" value="C:transcription regulator complex"/>
    <property type="evidence" value="ECO:0007669"/>
    <property type="project" value="TreeGrafter"/>
</dbReference>
<dbReference type="PROSITE" id="PS00028">
    <property type="entry name" value="ZINC_FINGER_C2H2_1"/>
    <property type="match status" value="1"/>
</dbReference>
<evidence type="ECO:0000256" key="6">
    <source>
        <dbReference type="PROSITE-ProRule" id="PRU00042"/>
    </source>
</evidence>
<feature type="domain" description="C2H2-type" evidence="8">
    <location>
        <begin position="207"/>
        <end position="236"/>
    </location>
</feature>
<dbReference type="EMBL" id="KN832875">
    <property type="protein sequence ID" value="KIN01901.1"/>
    <property type="molecule type" value="Genomic_DNA"/>
</dbReference>
<dbReference type="Pfam" id="PF00096">
    <property type="entry name" value="zf-C2H2"/>
    <property type="match status" value="1"/>
</dbReference>
<proteinExistence type="predicted"/>
<feature type="region of interest" description="Disordered" evidence="7">
    <location>
        <begin position="56"/>
        <end position="101"/>
    </location>
</feature>
<keyword evidence="4" id="KW-0862">Zinc</keyword>
<accession>A0A0C3H127</accession>
<dbReference type="GO" id="GO:0000785">
    <property type="term" value="C:chromatin"/>
    <property type="evidence" value="ECO:0007669"/>
    <property type="project" value="TreeGrafter"/>
</dbReference>
<evidence type="ECO:0000259" key="8">
    <source>
        <dbReference type="PROSITE" id="PS50157"/>
    </source>
</evidence>
<keyword evidence="1" id="KW-0479">Metal-binding</keyword>
<keyword evidence="3 6" id="KW-0863">Zinc-finger</keyword>
<gene>
    <name evidence="9" type="ORF">OIDMADRAFT_28034</name>
</gene>
<feature type="domain" description="C2H2-type" evidence="8">
    <location>
        <begin position="174"/>
        <end position="206"/>
    </location>
</feature>
<dbReference type="PANTHER" id="PTHR14003">
    <property type="entry name" value="TRANSCRIPTIONAL REPRESSOR PROTEIN YY"/>
    <property type="match status" value="1"/>
</dbReference>
<reference evidence="10" key="2">
    <citation type="submission" date="2015-01" db="EMBL/GenBank/DDBJ databases">
        <title>Evolutionary Origins and Diversification of the Mycorrhizal Mutualists.</title>
        <authorList>
            <consortium name="DOE Joint Genome Institute"/>
            <consortium name="Mycorrhizal Genomics Consortium"/>
            <person name="Kohler A."/>
            <person name="Kuo A."/>
            <person name="Nagy L.G."/>
            <person name="Floudas D."/>
            <person name="Copeland A."/>
            <person name="Barry K.W."/>
            <person name="Cichocki N."/>
            <person name="Veneault-Fourrey C."/>
            <person name="LaButti K."/>
            <person name="Lindquist E.A."/>
            <person name="Lipzen A."/>
            <person name="Lundell T."/>
            <person name="Morin E."/>
            <person name="Murat C."/>
            <person name="Riley R."/>
            <person name="Ohm R."/>
            <person name="Sun H."/>
            <person name="Tunlid A."/>
            <person name="Henrissat B."/>
            <person name="Grigoriev I.V."/>
            <person name="Hibbett D.S."/>
            <person name="Martin F."/>
        </authorList>
    </citation>
    <scope>NUCLEOTIDE SEQUENCE [LARGE SCALE GENOMIC DNA]</scope>
    <source>
        <strain evidence="10">Zn</strain>
    </source>
</reference>
<dbReference type="AlphaFoldDB" id="A0A0C3H127"/>
<feature type="region of interest" description="Disordered" evidence="7">
    <location>
        <begin position="1"/>
        <end position="34"/>
    </location>
</feature>
<feature type="region of interest" description="Disordered" evidence="7">
    <location>
        <begin position="231"/>
        <end position="296"/>
    </location>
</feature>
<evidence type="ECO:0000256" key="1">
    <source>
        <dbReference type="ARBA" id="ARBA00022723"/>
    </source>
</evidence>
<evidence type="ECO:0000256" key="2">
    <source>
        <dbReference type="ARBA" id="ARBA00022737"/>
    </source>
</evidence>
<feature type="compositionally biased region" description="Low complexity" evidence="7">
    <location>
        <begin position="56"/>
        <end position="67"/>
    </location>
</feature>
<keyword evidence="2" id="KW-0677">Repeat</keyword>
<feature type="compositionally biased region" description="Polar residues" evidence="7">
    <location>
        <begin position="1"/>
        <end position="19"/>
    </location>
</feature>
<sequence>MFPGSNMSARDASGNQVSLLNDDPAPQTKKRPIFREPILTSAASYYPESTLTASYSSISLPSTASSPETPGLLRSDSYDSQATTGPRTPLTPGPVLSIDHGRRPSYTAPWYGFFKDHDSPYEHRPFYPDHPGHPQHIGRMLPHVGIRRGSAYSDGYEEDSYTSRPVLEKGPKRYPCRFRATHGCDKTFTTSGHASRHSKIHTAEKAVACTHPGCEKKFTRADNMKQHLETHYKGKSRGWHKSSGQHVPSQDSEKSRSEMYERRLNGGYPMAPSSSGSQTMAPSPVPSHGALDMNGFLPLLPSQERTVRRRVSSNLDLLAVAAASQTEG</sequence>
<dbReference type="Gene3D" id="3.30.160.60">
    <property type="entry name" value="Classic Zinc Finger"/>
    <property type="match status" value="2"/>
</dbReference>
<dbReference type="STRING" id="913774.A0A0C3H127"/>
<dbReference type="FunFam" id="3.30.160.60:FF:001075">
    <property type="entry name" value="Zinc finger, C2H2-type/integrase, DNA-binding protein"/>
    <property type="match status" value="1"/>
</dbReference>
<dbReference type="InterPro" id="IPR036236">
    <property type="entry name" value="Znf_C2H2_sf"/>
</dbReference>
<dbReference type="GO" id="GO:0008270">
    <property type="term" value="F:zinc ion binding"/>
    <property type="evidence" value="ECO:0007669"/>
    <property type="project" value="UniProtKB-KW"/>
</dbReference>
<dbReference type="InParanoid" id="A0A0C3H127"/>
<dbReference type="SMART" id="SM00355">
    <property type="entry name" value="ZnF_C2H2"/>
    <property type="match status" value="2"/>
</dbReference>
<organism evidence="9 10">
    <name type="scientific">Oidiodendron maius (strain Zn)</name>
    <dbReference type="NCBI Taxonomy" id="913774"/>
    <lineage>
        <taxon>Eukaryota</taxon>
        <taxon>Fungi</taxon>
        <taxon>Dikarya</taxon>
        <taxon>Ascomycota</taxon>
        <taxon>Pezizomycotina</taxon>
        <taxon>Leotiomycetes</taxon>
        <taxon>Leotiomycetes incertae sedis</taxon>
        <taxon>Myxotrichaceae</taxon>
        <taxon>Oidiodendron</taxon>
    </lineage>
</organism>
<evidence type="ECO:0000256" key="3">
    <source>
        <dbReference type="ARBA" id="ARBA00022771"/>
    </source>
</evidence>
<protein>
    <recommendedName>
        <fullName evidence="5">C2H2 type master regulator of conidiophore development brlA</fullName>
    </recommendedName>
</protein>
<dbReference type="SUPFAM" id="SSF57667">
    <property type="entry name" value="beta-beta-alpha zinc fingers"/>
    <property type="match status" value="1"/>
</dbReference>
<dbReference type="HOGENOM" id="CLU_056436_0_0_1"/>
<dbReference type="GO" id="GO:0000978">
    <property type="term" value="F:RNA polymerase II cis-regulatory region sequence-specific DNA binding"/>
    <property type="evidence" value="ECO:0007669"/>
    <property type="project" value="TreeGrafter"/>
</dbReference>
<evidence type="ECO:0000256" key="4">
    <source>
        <dbReference type="ARBA" id="ARBA00022833"/>
    </source>
</evidence>